<dbReference type="PANTHER" id="PTHR13140:SF706">
    <property type="entry name" value="DILUTE CLASS UNCONVENTIONAL MYOSIN, ISOFORM C"/>
    <property type="match status" value="1"/>
</dbReference>
<keyword evidence="7 8" id="KW-0009">Actin-binding</keyword>
<dbReference type="SMART" id="SM00015">
    <property type="entry name" value="IQ"/>
    <property type="match status" value="6"/>
</dbReference>
<evidence type="ECO:0000256" key="7">
    <source>
        <dbReference type="ARBA" id="ARBA00023203"/>
    </source>
</evidence>
<dbReference type="eggNOG" id="KOG0160">
    <property type="taxonomic scope" value="Eukaryota"/>
</dbReference>
<dbReference type="STRING" id="1408657.A0A0W4ZTK6"/>
<evidence type="ECO:0000256" key="3">
    <source>
        <dbReference type="ARBA" id="ARBA00022840"/>
    </source>
</evidence>
<dbReference type="GO" id="GO:0051015">
    <property type="term" value="F:actin filament binding"/>
    <property type="evidence" value="ECO:0007669"/>
    <property type="project" value="TreeGrafter"/>
</dbReference>
<keyword evidence="4 9" id="KW-0175">Coiled coil</keyword>
<dbReference type="PANTHER" id="PTHR13140">
    <property type="entry name" value="MYOSIN"/>
    <property type="match status" value="1"/>
</dbReference>
<proteinExistence type="inferred from homology"/>
<dbReference type="GO" id="GO:0000146">
    <property type="term" value="F:microfilament motor activity"/>
    <property type="evidence" value="ECO:0007669"/>
    <property type="project" value="TreeGrafter"/>
</dbReference>
<feature type="domain" description="Dilute" evidence="10">
    <location>
        <begin position="1234"/>
        <end position="1509"/>
    </location>
</feature>
<keyword evidence="13" id="KW-1185">Reference proteome</keyword>
<reference evidence="13" key="1">
    <citation type="journal article" date="2016" name="Nat. Commun.">
        <title>Genome analysis of three Pneumocystis species reveals adaptation mechanisms to life exclusively in mammalian hosts.</title>
        <authorList>
            <person name="Ma L."/>
            <person name="Chen Z."/>
            <person name="Huang D.W."/>
            <person name="Kutty G."/>
            <person name="Ishihara M."/>
            <person name="Wang H."/>
            <person name="Abouelleil A."/>
            <person name="Bishop L."/>
            <person name="Davey E."/>
            <person name="Deng R."/>
            <person name="Deng X."/>
            <person name="Fan L."/>
            <person name="Fantoni G."/>
            <person name="Fitzgerald M."/>
            <person name="Gogineni E."/>
            <person name="Goldberg J.M."/>
            <person name="Handley G."/>
            <person name="Hu X."/>
            <person name="Huber C."/>
            <person name="Jiao X."/>
            <person name="Jones K."/>
            <person name="Levin J.Z."/>
            <person name="Liu Y."/>
            <person name="Macdonald P."/>
            <person name="Melnikov A."/>
            <person name="Raley C."/>
            <person name="Sassi M."/>
            <person name="Sherman B.T."/>
            <person name="Song X."/>
            <person name="Sykes S."/>
            <person name="Tran B."/>
            <person name="Walsh L."/>
            <person name="Xia Y."/>
            <person name="Yang J."/>
            <person name="Young S."/>
            <person name="Zeng Q."/>
            <person name="Zheng X."/>
            <person name="Stephens R."/>
            <person name="Nusbaum C."/>
            <person name="Birren B.W."/>
            <person name="Azadi P."/>
            <person name="Lempicki R.A."/>
            <person name="Cuomo C.A."/>
            <person name="Kovacs J.A."/>
        </authorList>
    </citation>
    <scope>NUCLEOTIDE SEQUENCE [LARGE SCALE GENOMIC DNA]</scope>
    <source>
        <strain evidence="13">RU7</strain>
    </source>
</reference>
<gene>
    <name evidence="12" type="ORF">T551_00949</name>
</gene>
<dbReference type="Gene3D" id="3.40.850.10">
    <property type="entry name" value="Kinesin motor domain"/>
    <property type="match status" value="1"/>
</dbReference>
<evidence type="ECO:0000256" key="2">
    <source>
        <dbReference type="ARBA" id="ARBA00022741"/>
    </source>
</evidence>
<dbReference type="PROSITE" id="PS51126">
    <property type="entry name" value="DILUTE"/>
    <property type="match status" value="1"/>
</dbReference>
<protein>
    <recommendedName>
        <fullName evidence="14">Myosin-2</fullName>
    </recommendedName>
</protein>
<dbReference type="Gene3D" id="1.20.120.720">
    <property type="entry name" value="Myosin VI head, motor domain, U50 subdomain"/>
    <property type="match status" value="1"/>
</dbReference>
<evidence type="ECO:0000256" key="5">
    <source>
        <dbReference type="ARBA" id="ARBA00023123"/>
    </source>
</evidence>
<keyword evidence="2 8" id="KW-0547">Nucleotide-binding</keyword>
<dbReference type="CDD" id="cd01380">
    <property type="entry name" value="MYSc_Myo5"/>
    <property type="match status" value="1"/>
</dbReference>
<dbReference type="EMBL" id="LFWA01000004">
    <property type="protein sequence ID" value="KTW31688.1"/>
    <property type="molecule type" value="Genomic_DNA"/>
</dbReference>
<dbReference type="Proteomes" id="UP000053447">
    <property type="component" value="Unassembled WGS sequence"/>
</dbReference>
<evidence type="ECO:0000313" key="12">
    <source>
        <dbReference type="EMBL" id="KTW31688.1"/>
    </source>
</evidence>
<dbReference type="GO" id="GO:0031097">
    <property type="term" value="C:medial cortex"/>
    <property type="evidence" value="ECO:0007669"/>
    <property type="project" value="UniProtKB-ARBA"/>
</dbReference>
<evidence type="ECO:0000256" key="8">
    <source>
        <dbReference type="PROSITE-ProRule" id="PRU00782"/>
    </source>
</evidence>
<dbReference type="VEuPathDB" id="FungiDB:T551_00949"/>
<evidence type="ECO:0000256" key="4">
    <source>
        <dbReference type="ARBA" id="ARBA00023054"/>
    </source>
</evidence>
<sequence>MSHLDVSFLVGTRCWFHDEQEAWISAEYKEHSVEGEILKMVFLDENGKEHLVTTKEVNFKVLENLSFLQLRNPPILEATEDLTNLSYLNEPSGKYSQLQIYTYSGIVLVAMNPFQNIALYSNDIVQAYSGKNRGELEPHIFAIAEDSYRCMIRDSMNQTIVVSGESGAGKTVSAKYIMRYFATVEDPRKPLKRRSSENFKSGMSETEERILATNPVIEAFGNAKTIRNDNSSRFGKYIEINFNKETEIVGARIRTYLLERSRLVFQPQNERNYHIFYQLCHGATEDEKKEFDLKDPDYFYYLNQGGNSTIPGINDSEDFSTTRNALKTMGISDEIQNNVFKILAALLHLGNIKIQALRNNALLSSSDTSVEFACKLLGINNINFAKWIIKKQINTRSEKIITDLNQKQAVVVRDSVSKFLYSSLFDWLINSINYTLRTKDNVEVKSFIGVLDIYGFEHFDKNSFEQFCINYANEKLQQEFTHHVFKLEQEEYMREKINWTFIDFSDNQPCIDLIESRIGILSLLDEESRLPAGSDESFVAKLINNFSIPIYQNYFKKPRFGGSSFTICHYALEVTYQSEGFIEKNRDTISDDLLNVINLTTNSFVKEIISSFLASQEKESQNYSTKPTNALLKKPTLGTMFKSSLIDLMDTINSTNVHYIRCIKPNDEKISWKFEPKLVLSQLRACGVLETIRISSAGFPGRWSFQEFATRYYMLIHSSFWNNEIKNLSMKILEKTIHDPNKYQVGLTKIFFRAGMLAYFEHLRISRLNECAILIQKNILRHIYYKRYINIRKSIILLQSYARGFTVRTKIYETRCNLSALKLQTAWRCYHARSTYQRTRNRIILLQSAIRCYLVRKKVLALKMTKMAVKIQSLWRRYIVQKDYRIQRNRIIYLQSCWRRKKAKDELKRLRIEAKSLSHFKEVSYKLENKVIELTQNLSKKHQENKLLLAQIESLENLNNTWKTESKKWEEERNNLENDLNNANNALKKAFNLEKEMHNLRQQLSTSNANLKKLNQESITLRESLSNKSAELESALSQKAEHENARSNLVIEIEQLKNEVYRLSMGKNTPLGSPLGFRPNGSIRLVNHNMTFGLNSYKRYTKRQNTSNENKENNYHVNQLSYGQKNGNKQRSASVLFPSLSPKKQNSLNNEVLRIPYTPVKDNVNSEVMYLLENNTALNDEIVIEVIKNLKIPRPNLQNSTARKEILFPAYLINFITFKMWKYGLIKELEHFLTNIIQTIQQIIMEHDEKDILDFGIFWLSNVHEILSFIIIAENDILHGNVTEIIDIEWREYSRLALLVKHGLENLEFNIYHVWMKEIKKMLHKMIIPAIIESQSLPGFITTDGNKFFNKLLQGSTNPQYTMDDLLTLFNKVYRAVKSYYLEQSVHQQAIIELLRLVGVTAFNDLLMRRNFLSWKRGLQIHYNTCRIEEWCKNHDLPEGVLQLEHLMQVTKLLQLKKSTLEDIGIIFDVCWILTPVQIQKLINQYSVADYEHPISSEILKVIANRVVDDHHSNTLFLEAVSLEESGIYEIPEEREVSCPHIYIPSWLHIPTIQRLAELSTFGTDTATVSVS</sequence>
<evidence type="ECO:0000256" key="9">
    <source>
        <dbReference type="SAM" id="Coils"/>
    </source>
</evidence>
<comment type="caution">
    <text evidence="12">The sequence shown here is derived from an EMBL/GenBank/DDBJ whole genome shotgun (WGS) entry which is preliminary data.</text>
</comment>
<dbReference type="InterPro" id="IPR046943">
    <property type="entry name" value="Fungal_Myo2/2A_CBD"/>
</dbReference>
<dbReference type="GO" id="GO:0005524">
    <property type="term" value="F:ATP binding"/>
    <property type="evidence" value="ECO:0007669"/>
    <property type="project" value="UniProtKB-UniRule"/>
</dbReference>
<dbReference type="CDD" id="cd15480">
    <property type="entry name" value="fMyo2p_CBD"/>
    <property type="match status" value="1"/>
</dbReference>
<dbReference type="Gene3D" id="1.20.58.530">
    <property type="match status" value="1"/>
</dbReference>
<dbReference type="GO" id="GO:0016020">
    <property type="term" value="C:membrane"/>
    <property type="evidence" value="ECO:0007669"/>
    <property type="project" value="TreeGrafter"/>
</dbReference>
<dbReference type="SUPFAM" id="SSF52540">
    <property type="entry name" value="P-loop containing nucleoside triphosphate hydrolases"/>
    <property type="match status" value="2"/>
</dbReference>
<dbReference type="OrthoDB" id="6108017at2759"/>
<name>A0A0W4ZTK6_PNEJ7</name>
<dbReference type="PRINTS" id="PR00193">
    <property type="entry name" value="MYOSINHEAVY"/>
</dbReference>
<dbReference type="GO" id="GO:0007015">
    <property type="term" value="P:actin filament organization"/>
    <property type="evidence" value="ECO:0007669"/>
    <property type="project" value="TreeGrafter"/>
</dbReference>
<dbReference type="PROSITE" id="PS51456">
    <property type="entry name" value="MYOSIN_MOTOR"/>
    <property type="match status" value="1"/>
</dbReference>
<dbReference type="PROSITE" id="PS50096">
    <property type="entry name" value="IQ"/>
    <property type="match status" value="3"/>
</dbReference>
<dbReference type="Gene3D" id="1.20.5.190">
    <property type="match status" value="3"/>
</dbReference>
<dbReference type="SMART" id="SM00242">
    <property type="entry name" value="MYSc"/>
    <property type="match status" value="1"/>
</dbReference>
<dbReference type="SUPFAM" id="SSF50084">
    <property type="entry name" value="Myosin S1 fragment, N-terminal domain"/>
    <property type="match status" value="1"/>
</dbReference>
<feature type="domain" description="Myosin motor" evidence="11">
    <location>
        <begin position="71"/>
        <end position="765"/>
    </location>
</feature>
<dbReference type="InterPro" id="IPR000048">
    <property type="entry name" value="IQ_motif_EF-hand-BS"/>
</dbReference>
<accession>A0A0W4ZTK6</accession>
<comment type="similarity">
    <text evidence="1 8">Belongs to the TRAFAC class myosin-kinesin ATPase superfamily. Myosin family.</text>
</comment>
<feature type="region of interest" description="Actin-binding" evidence="8">
    <location>
        <begin position="645"/>
        <end position="667"/>
    </location>
</feature>
<evidence type="ECO:0008006" key="14">
    <source>
        <dbReference type="Google" id="ProtNLM"/>
    </source>
</evidence>
<organism evidence="12 13">
    <name type="scientific">Pneumocystis jirovecii (strain RU7)</name>
    <name type="common">Human pneumocystis pneumonia agent</name>
    <dbReference type="NCBI Taxonomy" id="1408657"/>
    <lineage>
        <taxon>Eukaryota</taxon>
        <taxon>Fungi</taxon>
        <taxon>Dikarya</taxon>
        <taxon>Ascomycota</taxon>
        <taxon>Taphrinomycotina</taxon>
        <taxon>Pneumocystomycetes</taxon>
        <taxon>Pneumocystaceae</taxon>
        <taxon>Pneumocystis</taxon>
    </lineage>
</organism>
<dbReference type="Pfam" id="PF00612">
    <property type="entry name" value="IQ"/>
    <property type="match status" value="4"/>
</dbReference>
<evidence type="ECO:0000259" key="11">
    <source>
        <dbReference type="PROSITE" id="PS51456"/>
    </source>
</evidence>
<feature type="binding site" evidence="8">
    <location>
        <begin position="164"/>
        <end position="171"/>
    </location>
    <ligand>
        <name>ATP</name>
        <dbReference type="ChEBI" id="CHEBI:30616"/>
    </ligand>
</feature>
<dbReference type="Gene3D" id="1.10.10.820">
    <property type="match status" value="1"/>
</dbReference>
<dbReference type="GO" id="GO:0016459">
    <property type="term" value="C:myosin complex"/>
    <property type="evidence" value="ECO:0007669"/>
    <property type="project" value="UniProtKB-KW"/>
</dbReference>
<dbReference type="InterPro" id="IPR036103">
    <property type="entry name" value="MYSc_Myo5"/>
</dbReference>
<dbReference type="RefSeq" id="XP_018230380.1">
    <property type="nucleotide sequence ID" value="XM_018373213.1"/>
</dbReference>
<keyword evidence="3 8" id="KW-0067">ATP-binding</keyword>
<evidence type="ECO:0000256" key="6">
    <source>
        <dbReference type="ARBA" id="ARBA00023175"/>
    </source>
</evidence>
<dbReference type="Pfam" id="PF01843">
    <property type="entry name" value="DIL"/>
    <property type="match status" value="1"/>
</dbReference>
<dbReference type="GO" id="GO:0030864">
    <property type="term" value="C:cortical actin cytoskeleton"/>
    <property type="evidence" value="ECO:0007669"/>
    <property type="project" value="UniProtKB-ARBA"/>
</dbReference>
<dbReference type="InterPro" id="IPR027417">
    <property type="entry name" value="P-loop_NTPase"/>
</dbReference>
<dbReference type="GeneID" id="28939468"/>
<evidence type="ECO:0000256" key="1">
    <source>
        <dbReference type="ARBA" id="ARBA00008314"/>
    </source>
</evidence>
<keyword evidence="6 8" id="KW-0505">Motor protein</keyword>
<feature type="coiled-coil region" evidence="9">
    <location>
        <begin position="938"/>
        <end position="1059"/>
    </location>
</feature>
<keyword evidence="5 8" id="KW-0518">Myosin</keyword>
<dbReference type="SMART" id="SM01132">
    <property type="entry name" value="DIL"/>
    <property type="match status" value="1"/>
</dbReference>
<dbReference type="InterPro" id="IPR036961">
    <property type="entry name" value="Kinesin_motor_dom_sf"/>
</dbReference>
<dbReference type="InterPro" id="IPR001609">
    <property type="entry name" value="Myosin_head_motor_dom-like"/>
</dbReference>
<evidence type="ECO:0000259" key="10">
    <source>
        <dbReference type="PROSITE" id="PS51126"/>
    </source>
</evidence>
<dbReference type="Pfam" id="PF00063">
    <property type="entry name" value="Myosin_head"/>
    <property type="match status" value="1"/>
</dbReference>
<dbReference type="Gene3D" id="3.30.70.1590">
    <property type="match status" value="1"/>
</dbReference>
<dbReference type="GO" id="GO:0016887">
    <property type="term" value="F:ATP hydrolysis activity"/>
    <property type="evidence" value="ECO:0007669"/>
    <property type="project" value="UniProtKB-ARBA"/>
</dbReference>
<evidence type="ECO:0000313" key="13">
    <source>
        <dbReference type="Proteomes" id="UP000053447"/>
    </source>
</evidence>
<dbReference type="InterPro" id="IPR002710">
    <property type="entry name" value="Dilute_dom"/>
</dbReference>
<dbReference type="FunFam" id="1.10.10.820:FF:000001">
    <property type="entry name" value="Myosin heavy chain"/>
    <property type="match status" value="1"/>
</dbReference>